<keyword evidence="5 7" id="KW-0472">Membrane</keyword>
<feature type="transmembrane region" description="Helical" evidence="7">
    <location>
        <begin position="375"/>
        <end position="396"/>
    </location>
</feature>
<sequence>MSSAATFATPGGTEIPAARRLTLLCLAALTVMSGATVAPSLLALAAHFAQHPNSALLSRLVLSLPALTIALCAPFAGVISDRYGRRRPLLLAVGLYALAGTSALLQHSLEGILVSRILLGVAVAGTMTSVTALAGDYFTPAQRQVYMGQQGAFISLGGVICLILGGLLAELHWRGPFAIYAVALLLVPAVLLHLPEPQRSHSDKSLRKAPLYNGFWLGFAALLSAAMLNSLAFFLIPTQLPFLLRDIGINSPSLTGIAIATGNLMGALASLMLFPRVCSTFGKFGNFAFSFAAMAVGMSLISIADSYSAIIIAMAVYGSGMGTLIPHIFSTGLQSATEHMRGRVSGALTASIFIGQFLSPFWSQPWIDSFGITSAFSTIGLGLFLLSGVSITVHCLKTKTSTETILR</sequence>
<feature type="transmembrane region" description="Helical" evidence="7">
    <location>
        <begin position="177"/>
        <end position="194"/>
    </location>
</feature>
<proteinExistence type="predicted"/>
<feature type="transmembrane region" description="Helical" evidence="7">
    <location>
        <begin position="88"/>
        <end position="105"/>
    </location>
</feature>
<evidence type="ECO:0000256" key="3">
    <source>
        <dbReference type="ARBA" id="ARBA00022692"/>
    </source>
</evidence>
<dbReference type="InterPro" id="IPR036259">
    <property type="entry name" value="MFS_trans_sf"/>
</dbReference>
<name>A0ABV4NYI4_9GAMM</name>
<dbReference type="InterPro" id="IPR020846">
    <property type="entry name" value="MFS_dom"/>
</dbReference>
<dbReference type="PROSITE" id="PS50850">
    <property type="entry name" value="MFS"/>
    <property type="match status" value="1"/>
</dbReference>
<organism evidence="9 10">
    <name type="scientific">Microbulbifer epialgicus</name>
    <dbReference type="NCBI Taxonomy" id="393907"/>
    <lineage>
        <taxon>Bacteria</taxon>
        <taxon>Pseudomonadati</taxon>
        <taxon>Pseudomonadota</taxon>
        <taxon>Gammaproteobacteria</taxon>
        <taxon>Cellvibrionales</taxon>
        <taxon>Microbulbiferaceae</taxon>
        <taxon>Microbulbifer</taxon>
    </lineage>
</organism>
<feature type="transmembrane region" description="Helical" evidence="7">
    <location>
        <begin position="56"/>
        <end position="76"/>
    </location>
</feature>
<dbReference type="InterPro" id="IPR011701">
    <property type="entry name" value="MFS"/>
</dbReference>
<feature type="transmembrane region" description="Helical" evidence="7">
    <location>
        <begin position="344"/>
        <end position="363"/>
    </location>
</feature>
<evidence type="ECO:0000256" key="4">
    <source>
        <dbReference type="ARBA" id="ARBA00022989"/>
    </source>
</evidence>
<feature type="transmembrane region" description="Helical" evidence="7">
    <location>
        <begin position="215"/>
        <end position="236"/>
    </location>
</feature>
<keyword evidence="4 7" id="KW-1133">Transmembrane helix</keyword>
<evidence type="ECO:0000259" key="8">
    <source>
        <dbReference type="PROSITE" id="PS50850"/>
    </source>
</evidence>
<dbReference type="Pfam" id="PF07690">
    <property type="entry name" value="MFS_1"/>
    <property type="match status" value="1"/>
</dbReference>
<dbReference type="PROSITE" id="PS00216">
    <property type="entry name" value="SUGAR_TRANSPORT_1"/>
    <property type="match status" value="1"/>
</dbReference>
<dbReference type="InterPro" id="IPR005829">
    <property type="entry name" value="Sugar_transporter_CS"/>
</dbReference>
<dbReference type="EMBL" id="JBGMEK010000014">
    <property type="protein sequence ID" value="MFA0810966.1"/>
    <property type="molecule type" value="Genomic_DNA"/>
</dbReference>
<keyword evidence="10" id="KW-1185">Reference proteome</keyword>
<accession>A0ABV4NYI4</accession>
<feature type="transmembrane region" description="Helical" evidence="7">
    <location>
        <begin position="310"/>
        <end position="332"/>
    </location>
</feature>
<dbReference type="Proteomes" id="UP001569428">
    <property type="component" value="Unassembled WGS sequence"/>
</dbReference>
<evidence type="ECO:0000256" key="1">
    <source>
        <dbReference type="ARBA" id="ARBA00004127"/>
    </source>
</evidence>
<protein>
    <recommendedName>
        <fullName evidence="6">MFS-type drug efflux transporter P55</fullName>
    </recommendedName>
</protein>
<feature type="transmembrane region" description="Helical" evidence="7">
    <location>
        <begin position="151"/>
        <end position="171"/>
    </location>
</feature>
<dbReference type="CDD" id="cd17473">
    <property type="entry name" value="MFS_arabinose_efflux_permease_like"/>
    <property type="match status" value="1"/>
</dbReference>
<feature type="transmembrane region" description="Helical" evidence="7">
    <location>
        <begin position="21"/>
        <end position="44"/>
    </location>
</feature>
<evidence type="ECO:0000256" key="7">
    <source>
        <dbReference type="SAM" id="Phobius"/>
    </source>
</evidence>
<comment type="subcellular location">
    <subcellularLocation>
        <location evidence="1">Endomembrane system</location>
        <topology evidence="1">Multi-pass membrane protein</topology>
    </subcellularLocation>
</comment>
<evidence type="ECO:0000256" key="5">
    <source>
        <dbReference type="ARBA" id="ARBA00023136"/>
    </source>
</evidence>
<dbReference type="Gene3D" id="1.20.1250.20">
    <property type="entry name" value="MFS general substrate transporter like domains"/>
    <property type="match status" value="1"/>
</dbReference>
<evidence type="ECO:0000256" key="2">
    <source>
        <dbReference type="ARBA" id="ARBA00022448"/>
    </source>
</evidence>
<evidence type="ECO:0000256" key="6">
    <source>
        <dbReference type="ARBA" id="ARBA00044273"/>
    </source>
</evidence>
<reference evidence="9 10" key="1">
    <citation type="submission" date="2024-08" db="EMBL/GenBank/DDBJ databases">
        <authorList>
            <person name="Ishaq N."/>
        </authorList>
    </citation>
    <scope>NUCLEOTIDE SEQUENCE [LARGE SCALE GENOMIC DNA]</scope>
    <source>
        <strain evidence="9 10">DSM 18651</strain>
    </source>
</reference>
<dbReference type="RefSeq" id="WP_371838538.1">
    <property type="nucleotide sequence ID" value="NZ_JBGMEK010000014.1"/>
</dbReference>
<gene>
    <name evidence="9" type="ORF">ACCI49_08525</name>
</gene>
<dbReference type="PANTHER" id="PTHR23501:SF191">
    <property type="entry name" value="VACUOLAR BASIC AMINO ACID TRANSPORTER 4"/>
    <property type="match status" value="1"/>
</dbReference>
<evidence type="ECO:0000313" key="10">
    <source>
        <dbReference type="Proteomes" id="UP001569428"/>
    </source>
</evidence>
<feature type="domain" description="Major facilitator superfamily (MFS) profile" evidence="8">
    <location>
        <begin position="19"/>
        <end position="400"/>
    </location>
</feature>
<feature type="transmembrane region" description="Helical" evidence="7">
    <location>
        <begin position="117"/>
        <end position="139"/>
    </location>
</feature>
<dbReference type="PANTHER" id="PTHR23501">
    <property type="entry name" value="MAJOR FACILITATOR SUPERFAMILY"/>
    <property type="match status" value="1"/>
</dbReference>
<evidence type="ECO:0000313" key="9">
    <source>
        <dbReference type="EMBL" id="MFA0810966.1"/>
    </source>
</evidence>
<keyword evidence="3 7" id="KW-0812">Transmembrane</keyword>
<comment type="caution">
    <text evidence="9">The sequence shown here is derived from an EMBL/GenBank/DDBJ whole genome shotgun (WGS) entry which is preliminary data.</text>
</comment>
<feature type="transmembrane region" description="Helical" evidence="7">
    <location>
        <begin position="286"/>
        <end position="304"/>
    </location>
</feature>
<dbReference type="SUPFAM" id="SSF103473">
    <property type="entry name" value="MFS general substrate transporter"/>
    <property type="match status" value="1"/>
</dbReference>
<feature type="transmembrane region" description="Helical" evidence="7">
    <location>
        <begin position="256"/>
        <end position="274"/>
    </location>
</feature>
<keyword evidence="2" id="KW-0813">Transport</keyword>